<organism evidence="1 2">
    <name type="scientific">Sphingorhabdus lacus</name>
    <dbReference type="NCBI Taxonomy" id="392610"/>
    <lineage>
        <taxon>Bacteria</taxon>
        <taxon>Pseudomonadati</taxon>
        <taxon>Pseudomonadota</taxon>
        <taxon>Alphaproteobacteria</taxon>
        <taxon>Sphingomonadales</taxon>
        <taxon>Sphingomonadaceae</taxon>
        <taxon>Sphingorhabdus</taxon>
    </lineage>
</organism>
<dbReference type="RefSeq" id="WP_158902282.1">
    <property type="nucleotide sequence ID" value="NZ_CP035733.1"/>
</dbReference>
<gene>
    <name evidence="1" type="ORF">EUU25_14790</name>
</gene>
<dbReference type="AlphaFoldDB" id="A0A6I6LAB9"/>
<dbReference type="KEGG" id="slaa:EUU25_14790"/>
<name>A0A6I6LAB9_9SPHN</name>
<keyword evidence="2" id="KW-1185">Reference proteome</keyword>
<evidence type="ECO:0000313" key="2">
    <source>
        <dbReference type="Proteomes" id="UP000428803"/>
    </source>
</evidence>
<protein>
    <submittedName>
        <fullName evidence="1">Uncharacterized protein</fullName>
    </submittedName>
</protein>
<reference evidence="2" key="1">
    <citation type="submission" date="2019-01" db="EMBL/GenBank/DDBJ databases">
        <title>Sphingorhabdus lacus sp.nov., isolated from an oligotrophic freshwater lake.</title>
        <authorList>
            <person name="Park M."/>
        </authorList>
    </citation>
    <scope>NUCLEOTIDE SEQUENCE [LARGE SCALE GENOMIC DNA]</scope>
    <source>
        <strain evidence="2">IMCC1753</strain>
    </source>
</reference>
<dbReference type="Proteomes" id="UP000428803">
    <property type="component" value="Chromosome"/>
</dbReference>
<dbReference type="EMBL" id="CP035733">
    <property type="protein sequence ID" value="QGY81774.1"/>
    <property type="molecule type" value="Genomic_DNA"/>
</dbReference>
<sequence>MIERSDNVLRFEPVRKSSASEGEAKSTCKTLQEARERILSELPPKPIFTGMSEFQAAEVAMNWLLDANFIYKSAVFGLPPEVSEI</sequence>
<proteinExistence type="predicted"/>
<accession>A0A6I6LAB9</accession>
<evidence type="ECO:0000313" key="1">
    <source>
        <dbReference type="EMBL" id="QGY81774.1"/>
    </source>
</evidence>